<dbReference type="CDD" id="cd02803">
    <property type="entry name" value="OYE_like_FMN_family"/>
    <property type="match status" value="1"/>
</dbReference>
<dbReference type="InterPro" id="IPR013785">
    <property type="entry name" value="Aldolase_TIM"/>
</dbReference>
<reference evidence="12" key="1">
    <citation type="journal article" date="2015" name="Nature">
        <title>Complex archaea that bridge the gap between prokaryotes and eukaryotes.</title>
        <authorList>
            <person name="Spang A."/>
            <person name="Saw J.H."/>
            <person name="Jorgensen S.L."/>
            <person name="Zaremba-Niedzwiedzka K."/>
            <person name="Martijn J."/>
            <person name="Lind A.E."/>
            <person name="van Eijk R."/>
            <person name="Schleper C."/>
            <person name="Guy L."/>
            <person name="Ettema T.J."/>
        </authorList>
    </citation>
    <scope>NUCLEOTIDE SEQUENCE</scope>
</reference>
<evidence type="ECO:0000313" key="12">
    <source>
        <dbReference type="EMBL" id="KKM19485.1"/>
    </source>
</evidence>
<evidence type="ECO:0000256" key="3">
    <source>
        <dbReference type="ARBA" id="ARBA00011048"/>
    </source>
</evidence>
<dbReference type="PRINTS" id="PR00419">
    <property type="entry name" value="ADXRDTASE"/>
</dbReference>
<dbReference type="Pfam" id="PF00724">
    <property type="entry name" value="Oxidored_FMN"/>
    <property type="match status" value="1"/>
</dbReference>
<evidence type="ECO:0000256" key="1">
    <source>
        <dbReference type="ARBA" id="ARBA00001917"/>
    </source>
</evidence>
<dbReference type="Pfam" id="PF07992">
    <property type="entry name" value="Pyr_redox_2"/>
    <property type="match status" value="1"/>
</dbReference>
<feature type="domain" description="NADH:flavin oxidoreductase/NADH oxidase N-terminal" evidence="10">
    <location>
        <begin position="1"/>
        <end position="272"/>
    </location>
</feature>
<keyword evidence="4" id="KW-0285">Flavoprotein</keyword>
<proteinExistence type="inferred from homology"/>
<dbReference type="SUPFAM" id="SSF51395">
    <property type="entry name" value="FMN-linked oxidoreductases"/>
    <property type="match status" value="1"/>
</dbReference>
<evidence type="ECO:0000259" key="11">
    <source>
        <dbReference type="Pfam" id="PF07992"/>
    </source>
</evidence>
<feature type="domain" description="FAD/NAD(P)-binding" evidence="11">
    <location>
        <begin position="308"/>
        <end position="435"/>
    </location>
</feature>
<dbReference type="Gene3D" id="3.20.20.70">
    <property type="entry name" value="Aldolase class I"/>
    <property type="match status" value="1"/>
</dbReference>
<dbReference type="GO" id="GO:0046872">
    <property type="term" value="F:metal ion binding"/>
    <property type="evidence" value="ECO:0007669"/>
    <property type="project" value="UniProtKB-KW"/>
</dbReference>
<dbReference type="Gene3D" id="3.50.50.60">
    <property type="entry name" value="FAD/NAD(P)-binding domain"/>
    <property type="match status" value="1"/>
</dbReference>
<evidence type="ECO:0000256" key="4">
    <source>
        <dbReference type="ARBA" id="ARBA00022630"/>
    </source>
</evidence>
<accession>A0A0F9KVY6</accession>
<keyword evidence="6" id="KW-0479">Metal-binding</keyword>
<evidence type="ECO:0000256" key="7">
    <source>
        <dbReference type="ARBA" id="ARBA00023002"/>
    </source>
</evidence>
<evidence type="ECO:0000256" key="2">
    <source>
        <dbReference type="ARBA" id="ARBA00001966"/>
    </source>
</evidence>
<dbReference type="InterPro" id="IPR051793">
    <property type="entry name" value="NADH:flavin_oxidoreductase"/>
</dbReference>
<keyword evidence="9" id="KW-0411">Iron-sulfur</keyword>
<keyword evidence="7" id="KW-0560">Oxidoreductase</keyword>
<dbReference type="PANTHER" id="PTHR42917">
    <property type="entry name" value="2,4-DIENOYL-COA REDUCTASE"/>
    <property type="match status" value="1"/>
</dbReference>
<comment type="cofactor">
    <cofactor evidence="1">
        <name>FMN</name>
        <dbReference type="ChEBI" id="CHEBI:58210"/>
    </cofactor>
</comment>
<dbReference type="InterPro" id="IPR001155">
    <property type="entry name" value="OxRdtase_FMN_N"/>
</dbReference>
<dbReference type="AlphaFoldDB" id="A0A0F9KVY6"/>
<comment type="similarity">
    <text evidence="3">In the N-terminal section; belongs to the NADH:flavin oxidoreductase/NADH oxidase family.</text>
</comment>
<dbReference type="GO" id="GO:0051536">
    <property type="term" value="F:iron-sulfur cluster binding"/>
    <property type="evidence" value="ECO:0007669"/>
    <property type="project" value="UniProtKB-KW"/>
</dbReference>
<gene>
    <name evidence="12" type="ORF">LCGC14_1655200</name>
</gene>
<sequence length="574" mass="63761">MTDMIHKYDVKTGMQLADGGIINYVFARFANIYVQPRGPSDVDLVHATSAFDLMDPTWRAGIKKDNASIKPLTVEEIVKFEDTFATGAKNVIKAGFDFVEIHSCHGSLYHTFLSPYLNKRTDEYGGSYENKCRFLLETVEKIRKNIGDKPIFVRISGDELVRDGNHLEDTRQISKILEKGGVDCIDVTQGVIYRSPFGILVPTYCEHGCYIHLAEGIKKVVDIPVIGVGRIVDPRMADEFIQQGKADIINMGRQLICDPETPNKYFDGREDEIQSCVGCLIGCGTVCVQDAYGGQNYKELTQSIDLKKITVIGAGIAGMEAARVAKLRGHDVEIYEKSGKVGGLMPLVAAEYKKEEFINISNYLEKELTKLGVQVHLNEELTKQQVASLNSDVLVLATGSEAIVPVKFEGNPNVFTQDESILKNKQMGKNLVVWGLDAYWKGGAETVPSLVEEGYIIKAFVGPEASVGLTIASAQGRRFWIMRYLRDNQIPVYTNAKLVDVTEKGVTFLNKDKEEQFIEADGLVFCGSRITNGKQLKVEFEGVVPEIVLIGDCKRPRDIREAMKDAQTFARSLN</sequence>
<dbReference type="PANTHER" id="PTHR42917:SF2">
    <property type="entry name" value="2,4-DIENOYL-COA REDUCTASE [(2E)-ENOYL-COA-PRODUCING]"/>
    <property type="match status" value="1"/>
</dbReference>
<evidence type="ECO:0000256" key="5">
    <source>
        <dbReference type="ARBA" id="ARBA00022643"/>
    </source>
</evidence>
<evidence type="ECO:0000259" key="10">
    <source>
        <dbReference type="Pfam" id="PF00724"/>
    </source>
</evidence>
<dbReference type="GO" id="GO:0016491">
    <property type="term" value="F:oxidoreductase activity"/>
    <property type="evidence" value="ECO:0007669"/>
    <property type="project" value="UniProtKB-KW"/>
</dbReference>
<dbReference type="Gene3D" id="3.40.50.720">
    <property type="entry name" value="NAD(P)-binding Rossmann-like Domain"/>
    <property type="match status" value="1"/>
</dbReference>
<dbReference type="GO" id="GO:0010181">
    <property type="term" value="F:FMN binding"/>
    <property type="evidence" value="ECO:0007669"/>
    <property type="project" value="InterPro"/>
</dbReference>
<keyword evidence="5" id="KW-0288">FMN</keyword>
<evidence type="ECO:0000256" key="8">
    <source>
        <dbReference type="ARBA" id="ARBA00023004"/>
    </source>
</evidence>
<comment type="caution">
    <text evidence="12">The sequence shown here is derived from an EMBL/GenBank/DDBJ whole genome shotgun (WGS) entry which is preliminary data.</text>
</comment>
<name>A0A0F9KVY6_9ZZZZ</name>
<organism evidence="12">
    <name type="scientific">marine sediment metagenome</name>
    <dbReference type="NCBI Taxonomy" id="412755"/>
    <lineage>
        <taxon>unclassified sequences</taxon>
        <taxon>metagenomes</taxon>
        <taxon>ecological metagenomes</taxon>
    </lineage>
</organism>
<comment type="cofactor">
    <cofactor evidence="2">
        <name>[4Fe-4S] cluster</name>
        <dbReference type="ChEBI" id="CHEBI:49883"/>
    </cofactor>
</comment>
<dbReference type="EMBL" id="LAZR01013975">
    <property type="protein sequence ID" value="KKM19485.1"/>
    <property type="molecule type" value="Genomic_DNA"/>
</dbReference>
<dbReference type="InterPro" id="IPR036188">
    <property type="entry name" value="FAD/NAD-bd_sf"/>
</dbReference>
<protein>
    <recommendedName>
        <fullName evidence="13">NADH:flavin oxidoreductase/NADH oxidase N-terminal domain-containing protein</fullName>
    </recommendedName>
</protein>
<dbReference type="InterPro" id="IPR023753">
    <property type="entry name" value="FAD/NAD-binding_dom"/>
</dbReference>
<evidence type="ECO:0000256" key="9">
    <source>
        <dbReference type="ARBA" id="ARBA00023014"/>
    </source>
</evidence>
<evidence type="ECO:0008006" key="13">
    <source>
        <dbReference type="Google" id="ProtNLM"/>
    </source>
</evidence>
<keyword evidence="8" id="KW-0408">Iron</keyword>
<dbReference type="SUPFAM" id="SSF51905">
    <property type="entry name" value="FAD/NAD(P)-binding domain"/>
    <property type="match status" value="1"/>
</dbReference>
<evidence type="ECO:0000256" key="6">
    <source>
        <dbReference type="ARBA" id="ARBA00022723"/>
    </source>
</evidence>